<reference evidence="6 7" key="1">
    <citation type="journal article" date="2014" name="PLoS ONE">
        <title>De novo Genome Assembly of the Fungal Plant Pathogen Pyrenophora semeniperda.</title>
        <authorList>
            <person name="Soliai M.M."/>
            <person name="Meyer S.E."/>
            <person name="Udall J.A."/>
            <person name="Elzinga D.E."/>
            <person name="Hermansen R.A."/>
            <person name="Bodily P.M."/>
            <person name="Hart A.A."/>
            <person name="Coleman C.E."/>
        </authorList>
    </citation>
    <scope>NUCLEOTIDE SEQUENCE [LARGE SCALE GENOMIC DNA]</scope>
    <source>
        <strain evidence="6 7">CCB06</strain>
        <tissue evidence="6">Mycelium</tissue>
    </source>
</reference>
<evidence type="ECO:0000256" key="4">
    <source>
        <dbReference type="PROSITE-ProRule" id="PRU00134"/>
    </source>
</evidence>
<proteinExistence type="predicted"/>
<dbReference type="Proteomes" id="UP000265663">
    <property type="component" value="Unassembled WGS sequence"/>
</dbReference>
<evidence type="ECO:0000256" key="3">
    <source>
        <dbReference type="ARBA" id="ARBA00022833"/>
    </source>
</evidence>
<sequence>MSDSGELELDLYDIGVLMNYERSTTDSELRHTKLREVAFPGNQPQLVGLNNSINSEWNKNDCTWIVVEKQNPSDPTAPDLPQDFLQEEKRAENTLSDEQLETLFHQARNHNGYRKSISLLQLFFGLFPKDTKLRVRHAPLNKQPGQVYTTTIDRRVIIEEAFREPKVATAIYVLPENSLQVSGHAPQLPHAVVGFSPHDSETVKTFFDLSSMQFGDIGRGPGPKGKQLFALDTPEEFAIRFSHLAKGADPSKSQRSLAIPGTPLDEWLLEVAIRVKERLENREKDKWCGHCGAPNAASKCSGCGQAYYCGKQHQKLAWAFHRGYCSRQ</sequence>
<evidence type="ECO:0000313" key="6">
    <source>
        <dbReference type="EMBL" id="RMZ72612.1"/>
    </source>
</evidence>
<keyword evidence="3" id="KW-0862">Zinc</keyword>
<dbReference type="SUPFAM" id="SSF144232">
    <property type="entry name" value="HIT/MYND zinc finger-like"/>
    <property type="match status" value="1"/>
</dbReference>
<keyword evidence="7" id="KW-1185">Reference proteome</keyword>
<dbReference type="Pfam" id="PF01753">
    <property type="entry name" value="zf-MYND"/>
    <property type="match status" value="1"/>
</dbReference>
<dbReference type="AlphaFoldDB" id="A0A3M7MDT9"/>
<evidence type="ECO:0000313" key="7">
    <source>
        <dbReference type="Proteomes" id="UP000265663"/>
    </source>
</evidence>
<evidence type="ECO:0000256" key="2">
    <source>
        <dbReference type="ARBA" id="ARBA00022771"/>
    </source>
</evidence>
<feature type="domain" description="MYND-type" evidence="5">
    <location>
        <begin position="288"/>
        <end position="325"/>
    </location>
</feature>
<protein>
    <recommendedName>
        <fullName evidence="5">MYND-type domain-containing protein</fullName>
    </recommendedName>
</protein>
<dbReference type="EMBL" id="KE747833">
    <property type="protein sequence ID" value="RMZ72612.1"/>
    <property type="molecule type" value="Genomic_DNA"/>
</dbReference>
<organism evidence="6 7">
    <name type="scientific">Pyrenophora seminiperda CCB06</name>
    <dbReference type="NCBI Taxonomy" id="1302712"/>
    <lineage>
        <taxon>Eukaryota</taxon>
        <taxon>Fungi</taxon>
        <taxon>Dikarya</taxon>
        <taxon>Ascomycota</taxon>
        <taxon>Pezizomycotina</taxon>
        <taxon>Dothideomycetes</taxon>
        <taxon>Pleosporomycetidae</taxon>
        <taxon>Pleosporales</taxon>
        <taxon>Pleosporineae</taxon>
        <taxon>Pleosporaceae</taxon>
        <taxon>Pyrenophora</taxon>
    </lineage>
</organism>
<keyword evidence="2 4" id="KW-0863">Zinc-finger</keyword>
<evidence type="ECO:0000259" key="5">
    <source>
        <dbReference type="PROSITE" id="PS50865"/>
    </source>
</evidence>
<keyword evidence="1" id="KW-0479">Metal-binding</keyword>
<dbReference type="OrthoDB" id="432970at2759"/>
<dbReference type="InterPro" id="IPR002893">
    <property type="entry name" value="Znf_MYND"/>
</dbReference>
<gene>
    <name evidence="6" type="ORF">GMOD_00007622</name>
</gene>
<dbReference type="PROSITE" id="PS01360">
    <property type="entry name" value="ZF_MYND_1"/>
    <property type="match status" value="1"/>
</dbReference>
<accession>A0A3M7MDT9</accession>
<dbReference type="GO" id="GO:0008270">
    <property type="term" value="F:zinc ion binding"/>
    <property type="evidence" value="ECO:0007669"/>
    <property type="project" value="UniProtKB-KW"/>
</dbReference>
<evidence type="ECO:0000256" key="1">
    <source>
        <dbReference type="ARBA" id="ARBA00022723"/>
    </source>
</evidence>
<name>A0A3M7MDT9_9PLEO</name>
<dbReference type="Gene3D" id="6.10.140.2220">
    <property type="match status" value="1"/>
</dbReference>
<dbReference type="PROSITE" id="PS50865">
    <property type="entry name" value="ZF_MYND_2"/>
    <property type="match status" value="1"/>
</dbReference>